<evidence type="ECO:0000256" key="3">
    <source>
        <dbReference type="ARBA" id="ARBA00022679"/>
    </source>
</evidence>
<keyword evidence="2" id="KW-1048">Host nucleus</keyword>
<dbReference type="Gene3D" id="3.40.1310.20">
    <property type="match status" value="1"/>
</dbReference>
<evidence type="ECO:0000259" key="13">
    <source>
        <dbReference type="PROSITE" id="PS52020"/>
    </source>
</evidence>
<keyword evidence="12" id="KW-0238">DNA-binding</keyword>
<evidence type="ECO:0000256" key="10">
    <source>
        <dbReference type="ARBA" id="ARBA00022801"/>
    </source>
</evidence>
<evidence type="ECO:0000256" key="6">
    <source>
        <dbReference type="ARBA" id="ARBA00022722"/>
    </source>
</evidence>
<keyword evidence="3" id="KW-0808">Transferase</keyword>
<evidence type="ECO:0000256" key="11">
    <source>
        <dbReference type="ARBA" id="ARBA00023124"/>
    </source>
</evidence>
<dbReference type="GO" id="GO:0042025">
    <property type="term" value="C:host cell nucleus"/>
    <property type="evidence" value="ECO:0007669"/>
    <property type="project" value="UniProtKB-SubCell"/>
</dbReference>
<evidence type="ECO:0000256" key="1">
    <source>
        <dbReference type="ARBA" id="ARBA00004147"/>
    </source>
</evidence>
<evidence type="ECO:0000256" key="5">
    <source>
        <dbReference type="ARBA" id="ARBA00022705"/>
    </source>
</evidence>
<keyword evidence="10" id="KW-0378">Hydrolase</keyword>
<dbReference type="EMBL" id="MW182745">
    <property type="protein sequence ID" value="QTE03349.1"/>
    <property type="molecule type" value="Genomic_DNA"/>
</dbReference>
<dbReference type="GO" id="GO:0006260">
    <property type="term" value="P:DNA replication"/>
    <property type="evidence" value="ECO:0007669"/>
    <property type="project" value="UniProtKB-KW"/>
</dbReference>
<sequence length="341" mass="39894">MASRTRGYTITIFPQIDTDYPWDPQCIDWVQITPAIEHFACQLEETPSTKRLHWQCAVEFKNPVTFEAVKRCKAWRDEKGPHIERRKGTAIQARDYCLKDDSCVDDSTRFVWGMLCPAQKGREEVYRQALQAKSMREAIECVKEGAPRDYTLYRDSILRTFASEFKPPESNPCRDWEFGMAQIDQWKLKRFAIFLWGRSNTGKTSFALSHFNRPVLIRHIDDAKKITEETDGLVFDDMSFTHWPRTTCIHILDLEHESPLPTRYATTTIRAGLPRFFTSNETFDNVFNVKGTGGELLPEALRRRTKRYHVLTSLVVSKQILRFKYWDLCQRFRCTTEILLG</sequence>
<dbReference type="PROSITE" id="PS52020">
    <property type="entry name" value="CRESS_DNA_REP"/>
    <property type="match status" value="1"/>
</dbReference>
<accession>A0A8A4XCE1</accession>
<keyword evidence="9" id="KW-0255">Endonuclease</keyword>
<dbReference type="GO" id="GO:0000166">
    <property type="term" value="F:nucleotide binding"/>
    <property type="evidence" value="ECO:0007669"/>
    <property type="project" value="UniProtKB-KW"/>
</dbReference>
<organism evidence="14">
    <name type="scientific">Emberiza chrysophrys CRESS-DNA-virus sp</name>
    <dbReference type="NCBI Taxonomy" id="2815029"/>
    <lineage>
        <taxon>Viruses</taxon>
        <taxon>Monodnaviria</taxon>
        <taxon>Shotokuvirae</taxon>
        <taxon>Cressdnaviricota</taxon>
    </lineage>
</organism>
<evidence type="ECO:0000256" key="7">
    <source>
        <dbReference type="ARBA" id="ARBA00022723"/>
    </source>
</evidence>
<keyword evidence="11" id="KW-0190">Covalent protein-DNA linkage</keyword>
<name>A0A8A4XCE1_9VIRU</name>
<keyword evidence="7" id="KW-0479">Metal-binding</keyword>
<proteinExistence type="predicted"/>
<keyword evidence="6" id="KW-0540">Nuclease</keyword>
<keyword evidence="8" id="KW-0547">Nucleotide-binding</keyword>
<dbReference type="GO" id="GO:0004519">
    <property type="term" value="F:endonuclease activity"/>
    <property type="evidence" value="ECO:0007669"/>
    <property type="project" value="UniProtKB-KW"/>
</dbReference>
<comment type="subcellular location">
    <subcellularLocation>
        <location evidence="1">Host nucleus</location>
    </subcellularLocation>
</comment>
<reference evidence="14" key="1">
    <citation type="submission" date="2020-10" db="EMBL/GenBank/DDBJ databases">
        <title>CRESS DNA virus dark matter in the feces of wild birds.</title>
        <authorList>
            <person name="Yang S."/>
            <person name="Zhang W."/>
        </authorList>
    </citation>
    <scope>NUCLEOTIDE SEQUENCE</scope>
    <source>
        <strain evidence="14">Ybb117cre2</strain>
    </source>
</reference>
<dbReference type="GO" id="GO:0016787">
    <property type="term" value="F:hydrolase activity"/>
    <property type="evidence" value="ECO:0007669"/>
    <property type="project" value="UniProtKB-KW"/>
</dbReference>
<evidence type="ECO:0000256" key="9">
    <source>
        <dbReference type="ARBA" id="ARBA00022759"/>
    </source>
</evidence>
<keyword evidence="5" id="KW-0235">DNA replication</keyword>
<evidence type="ECO:0000313" key="14">
    <source>
        <dbReference type="EMBL" id="QTE03349.1"/>
    </source>
</evidence>
<protein>
    <submittedName>
        <fullName evidence="14">Replication-associated protein</fullName>
    </submittedName>
</protein>
<evidence type="ECO:0000256" key="4">
    <source>
        <dbReference type="ARBA" id="ARBA00022695"/>
    </source>
</evidence>
<evidence type="ECO:0000256" key="12">
    <source>
        <dbReference type="ARBA" id="ARBA00023125"/>
    </source>
</evidence>
<dbReference type="GO" id="GO:0003677">
    <property type="term" value="F:DNA binding"/>
    <property type="evidence" value="ECO:0007669"/>
    <property type="project" value="UniProtKB-KW"/>
</dbReference>
<evidence type="ECO:0000256" key="8">
    <source>
        <dbReference type="ARBA" id="ARBA00022741"/>
    </source>
</evidence>
<dbReference type="GO" id="GO:0016779">
    <property type="term" value="F:nucleotidyltransferase activity"/>
    <property type="evidence" value="ECO:0007669"/>
    <property type="project" value="UniProtKB-KW"/>
</dbReference>
<evidence type="ECO:0000256" key="2">
    <source>
        <dbReference type="ARBA" id="ARBA00022562"/>
    </source>
</evidence>
<dbReference type="InterPro" id="IPR049912">
    <property type="entry name" value="CRESS_DNA_REP"/>
</dbReference>
<feature type="domain" description="CRESS-DNA virus Rep endonuclease" evidence="13">
    <location>
        <begin position="2"/>
        <end position="115"/>
    </location>
</feature>
<dbReference type="GO" id="GO:0046872">
    <property type="term" value="F:metal ion binding"/>
    <property type="evidence" value="ECO:0007669"/>
    <property type="project" value="UniProtKB-KW"/>
</dbReference>
<keyword evidence="4" id="KW-0548">Nucleotidyltransferase</keyword>